<reference evidence="1" key="1">
    <citation type="submission" date="2022-10" db="EMBL/GenBank/DDBJ databases">
        <title>Tapping the CABI collections for fungal endophytes: first genome assemblies for Collariella, Neodidymelliopsis, Ascochyta clinopodiicola, Didymella pomorum, Didymosphaeria variabile, Neocosmospora piperis and Neocucurbitaria cava.</title>
        <authorList>
            <person name="Hill R."/>
        </authorList>
    </citation>
    <scope>NUCLEOTIDE SEQUENCE</scope>
    <source>
        <strain evidence="1">IMI 366586</strain>
    </source>
</reference>
<protein>
    <submittedName>
        <fullName evidence="1">Uncharacterized protein</fullName>
    </submittedName>
</protein>
<comment type="caution">
    <text evidence="1">The sequence shown here is derived from an EMBL/GenBank/DDBJ whole genome shotgun (WGS) entry which is preliminary data.</text>
</comment>
<dbReference type="OrthoDB" id="2963168at2759"/>
<dbReference type="PANTHER" id="PTHR14187">
    <property type="entry name" value="ALPHA KINASE/ELONGATION FACTOR 2 KINASE"/>
    <property type="match status" value="1"/>
</dbReference>
<dbReference type="PANTHER" id="PTHR14187:SF5">
    <property type="entry name" value="HEAT SHOCK 70 KDA PROTEIN 12A"/>
    <property type="match status" value="1"/>
</dbReference>
<proteinExistence type="predicted"/>
<organism evidence="1 2">
    <name type="scientific">Fusarium piperis</name>
    <dbReference type="NCBI Taxonomy" id="1435070"/>
    <lineage>
        <taxon>Eukaryota</taxon>
        <taxon>Fungi</taxon>
        <taxon>Dikarya</taxon>
        <taxon>Ascomycota</taxon>
        <taxon>Pezizomycotina</taxon>
        <taxon>Sordariomycetes</taxon>
        <taxon>Hypocreomycetidae</taxon>
        <taxon>Hypocreales</taxon>
        <taxon>Nectriaceae</taxon>
        <taxon>Fusarium</taxon>
        <taxon>Fusarium solani species complex</taxon>
    </lineage>
</organism>
<dbReference type="SUPFAM" id="SSF53067">
    <property type="entry name" value="Actin-like ATPase domain"/>
    <property type="match status" value="1"/>
</dbReference>
<sequence>MEEGVEICDLVVGVDFGTAYTGVAHCFVGTPGRIEVIDEWPGVGRSNERVKVPTEISYQDRSQSRWGYDIPQGHDRYGWFKLHLDPGACQRAYNDAAFTETISQMSQGSSTSRSLAPGKTASDMTTDYLKLVYRHTMDMLEKTSFKPCLDNVRIKFVITCPAIWSPAAQDETRRAAQQAGFGSRPIDMIEMVSEPEAAANYTLKTFDDNLQSAPGSSSSNLAGAAGWEVSYARSKFWQSMCRDSLTRELGWESNHGV</sequence>
<accession>A0A9W9BHP6</accession>
<evidence type="ECO:0000313" key="1">
    <source>
        <dbReference type="EMBL" id="KAJ4312840.1"/>
    </source>
</evidence>
<name>A0A9W9BHP6_9HYPO</name>
<dbReference type="EMBL" id="JAPEUR010000277">
    <property type="protein sequence ID" value="KAJ4312840.1"/>
    <property type="molecule type" value="Genomic_DNA"/>
</dbReference>
<dbReference type="Proteomes" id="UP001140502">
    <property type="component" value="Unassembled WGS sequence"/>
</dbReference>
<dbReference type="AlphaFoldDB" id="A0A9W9BHP6"/>
<evidence type="ECO:0000313" key="2">
    <source>
        <dbReference type="Proteomes" id="UP001140502"/>
    </source>
</evidence>
<gene>
    <name evidence="1" type="ORF">N0V84_009734</name>
</gene>
<dbReference type="Gene3D" id="3.30.420.40">
    <property type="match status" value="1"/>
</dbReference>
<dbReference type="CDD" id="cd10170">
    <property type="entry name" value="ASKHA_NBD_HSP70"/>
    <property type="match status" value="1"/>
</dbReference>
<dbReference type="InterPro" id="IPR043129">
    <property type="entry name" value="ATPase_NBD"/>
</dbReference>
<keyword evidence="2" id="KW-1185">Reference proteome</keyword>